<dbReference type="SUPFAM" id="SSF51445">
    <property type="entry name" value="(Trans)glycosidases"/>
    <property type="match status" value="1"/>
</dbReference>
<accession>A0AAD6Z905</accession>
<dbReference type="GO" id="GO:0016787">
    <property type="term" value="F:hydrolase activity"/>
    <property type="evidence" value="ECO:0007669"/>
    <property type="project" value="UniProtKB-KW"/>
</dbReference>
<gene>
    <name evidence="3" type="ORF">DFH08DRAFT_943552</name>
</gene>
<evidence type="ECO:0000256" key="1">
    <source>
        <dbReference type="SAM" id="Phobius"/>
    </source>
</evidence>
<organism evidence="3 4">
    <name type="scientific">Mycena albidolilacea</name>
    <dbReference type="NCBI Taxonomy" id="1033008"/>
    <lineage>
        <taxon>Eukaryota</taxon>
        <taxon>Fungi</taxon>
        <taxon>Dikarya</taxon>
        <taxon>Basidiomycota</taxon>
        <taxon>Agaricomycotina</taxon>
        <taxon>Agaricomycetes</taxon>
        <taxon>Agaricomycetidae</taxon>
        <taxon>Agaricales</taxon>
        <taxon>Marasmiineae</taxon>
        <taxon>Mycenaceae</taxon>
        <taxon>Mycena</taxon>
    </lineage>
</organism>
<keyword evidence="1" id="KW-1133">Transmembrane helix</keyword>
<keyword evidence="1" id="KW-0812">Transmembrane</keyword>
<dbReference type="EMBL" id="JARIHO010000071">
    <property type="protein sequence ID" value="KAJ7312581.1"/>
    <property type="molecule type" value="Genomic_DNA"/>
</dbReference>
<evidence type="ECO:0000313" key="3">
    <source>
        <dbReference type="EMBL" id="KAJ7312581.1"/>
    </source>
</evidence>
<keyword evidence="3" id="KW-0378">Hydrolase</keyword>
<sequence>MPQFASLSLRMLALAVFALRLSVTNAQIIKTTPTLQVVVNPNVLPSTVQGAGALAALDSLSPEFPRFVPWFPYPRLAVAELEPPTGTSTSWNFTLIDPFVINFLNATVGRKPVINFSTIPAWMFKTDTPVTYPDDPNAVDFGYTQGTELVDPTGQQIADYYERLVSWYTLGGFTDELGVQHTSGYHFDIPFWEVLNEVDSEHSTTPEDYTLRYDAIVSGILKASPTTQFVGLAMAQASRLEYYEYFLNASNHQPGIPLDYISYHFYSQPGGNQSAEQWQTTFFADGASFISTVKSIETIRNNLSPGTKSMLNELGVILPNDNDANRPPIPENYWNAAGALYAYLYVELARLGLDGTAGESQLVGYITQFPSVTEIDYNTGAPNARFRVLELLVKNIGPGDVIVQPEASIALPDAVVSLTYTRGGVQKVILINEHLNATSVTVPGATGGGLQTVDLLSAGGAIRQEQLSSDTVLLGGFADALLFSYSFLSSFWIVRDNRESRTLKSYQVSFMTSDKHFIGQDYEDPSPNDGENPV</sequence>
<keyword evidence="1" id="KW-0472">Membrane</keyword>
<feature type="chain" id="PRO_5042179508" evidence="2">
    <location>
        <begin position="27"/>
        <end position="534"/>
    </location>
</feature>
<comment type="caution">
    <text evidence="3">The sequence shown here is derived from an EMBL/GenBank/DDBJ whole genome shotgun (WGS) entry which is preliminary data.</text>
</comment>
<feature type="signal peptide" evidence="2">
    <location>
        <begin position="1"/>
        <end position="26"/>
    </location>
</feature>
<name>A0AAD6Z905_9AGAR</name>
<dbReference type="AlphaFoldDB" id="A0AAD6Z905"/>
<dbReference type="Gene3D" id="3.20.20.80">
    <property type="entry name" value="Glycosidases"/>
    <property type="match status" value="1"/>
</dbReference>
<protein>
    <submittedName>
        <fullName evidence="3">Glycoside hydrolase superfamily</fullName>
    </submittedName>
</protein>
<proteinExistence type="predicted"/>
<evidence type="ECO:0000256" key="2">
    <source>
        <dbReference type="SAM" id="SignalP"/>
    </source>
</evidence>
<reference evidence="3" key="1">
    <citation type="submission" date="2023-03" db="EMBL/GenBank/DDBJ databases">
        <title>Massive genome expansion in bonnet fungi (Mycena s.s.) driven by repeated elements and novel gene families across ecological guilds.</title>
        <authorList>
            <consortium name="Lawrence Berkeley National Laboratory"/>
            <person name="Harder C.B."/>
            <person name="Miyauchi S."/>
            <person name="Viragh M."/>
            <person name="Kuo A."/>
            <person name="Thoen E."/>
            <person name="Andreopoulos B."/>
            <person name="Lu D."/>
            <person name="Skrede I."/>
            <person name="Drula E."/>
            <person name="Henrissat B."/>
            <person name="Morin E."/>
            <person name="Kohler A."/>
            <person name="Barry K."/>
            <person name="LaButti K."/>
            <person name="Morin E."/>
            <person name="Salamov A."/>
            <person name="Lipzen A."/>
            <person name="Mereny Z."/>
            <person name="Hegedus B."/>
            <person name="Baldrian P."/>
            <person name="Stursova M."/>
            <person name="Weitz H."/>
            <person name="Taylor A."/>
            <person name="Grigoriev I.V."/>
            <person name="Nagy L.G."/>
            <person name="Martin F."/>
            <person name="Kauserud H."/>
        </authorList>
    </citation>
    <scope>NUCLEOTIDE SEQUENCE</scope>
    <source>
        <strain evidence="3">CBHHK002</strain>
    </source>
</reference>
<keyword evidence="2" id="KW-0732">Signal</keyword>
<dbReference type="InterPro" id="IPR017853">
    <property type="entry name" value="GH"/>
</dbReference>
<dbReference type="Proteomes" id="UP001218218">
    <property type="component" value="Unassembled WGS sequence"/>
</dbReference>
<feature type="transmembrane region" description="Helical" evidence="1">
    <location>
        <begin position="472"/>
        <end position="494"/>
    </location>
</feature>
<evidence type="ECO:0000313" key="4">
    <source>
        <dbReference type="Proteomes" id="UP001218218"/>
    </source>
</evidence>
<keyword evidence="4" id="KW-1185">Reference proteome</keyword>